<dbReference type="Pfam" id="PF01323">
    <property type="entry name" value="DSBA"/>
    <property type="match status" value="1"/>
</dbReference>
<dbReference type="GO" id="GO:0016491">
    <property type="term" value="F:oxidoreductase activity"/>
    <property type="evidence" value="ECO:0007669"/>
    <property type="project" value="InterPro"/>
</dbReference>
<protein>
    <submittedName>
        <fullName evidence="2">Disulfide bond formation protein DsbA</fullName>
    </submittedName>
</protein>
<dbReference type="PANTHER" id="PTHR13887">
    <property type="entry name" value="GLUTATHIONE S-TRANSFERASE KAPPA"/>
    <property type="match status" value="1"/>
</dbReference>
<name>A0A4V6IM77_METTU</name>
<dbReference type="InterPro" id="IPR036249">
    <property type="entry name" value="Thioredoxin-like_sf"/>
</dbReference>
<dbReference type="EMBL" id="LR536450">
    <property type="protein sequence ID" value="VFU07261.1"/>
    <property type="molecule type" value="Genomic_DNA"/>
</dbReference>
<dbReference type="KEGG" id="mtun:MTUNDRAET4_0368"/>
<dbReference type="AlphaFoldDB" id="A0A4V6IM77"/>
<dbReference type="SUPFAM" id="SSF52833">
    <property type="entry name" value="Thioredoxin-like"/>
    <property type="match status" value="1"/>
</dbReference>
<organism evidence="2 3">
    <name type="scientific">Methylocella tundrae</name>
    <dbReference type="NCBI Taxonomy" id="227605"/>
    <lineage>
        <taxon>Bacteria</taxon>
        <taxon>Pseudomonadati</taxon>
        <taxon>Pseudomonadota</taxon>
        <taxon>Alphaproteobacteria</taxon>
        <taxon>Hyphomicrobiales</taxon>
        <taxon>Beijerinckiaceae</taxon>
        <taxon>Methylocella</taxon>
    </lineage>
</organism>
<dbReference type="Proteomes" id="UP000294360">
    <property type="component" value="Chromosome"/>
</dbReference>
<reference evidence="2 3" key="1">
    <citation type="submission" date="2019-03" db="EMBL/GenBank/DDBJ databases">
        <authorList>
            <person name="Kox A.R. M."/>
        </authorList>
    </citation>
    <scope>NUCLEOTIDE SEQUENCE [LARGE SCALE GENOMIC DNA]</scope>
    <source>
        <strain evidence="2">MTUNDRAET4 annotated genome</strain>
    </source>
</reference>
<gene>
    <name evidence="2" type="ORF">MTUNDRAET4_0368</name>
</gene>
<evidence type="ECO:0000313" key="3">
    <source>
        <dbReference type="Proteomes" id="UP000294360"/>
    </source>
</evidence>
<dbReference type="CDD" id="cd03024">
    <property type="entry name" value="DsbA_FrnE"/>
    <property type="match status" value="1"/>
</dbReference>
<dbReference type="Gene3D" id="3.40.30.10">
    <property type="entry name" value="Glutaredoxin"/>
    <property type="match status" value="1"/>
</dbReference>
<evidence type="ECO:0000313" key="2">
    <source>
        <dbReference type="EMBL" id="VFU07261.1"/>
    </source>
</evidence>
<proteinExistence type="predicted"/>
<accession>A0A4V6IM77</accession>
<dbReference type="InterPro" id="IPR001853">
    <property type="entry name" value="DSBA-like_thioredoxin_dom"/>
</dbReference>
<dbReference type="PANTHER" id="PTHR13887:SF41">
    <property type="entry name" value="THIOREDOXIN SUPERFAMILY PROTEIN"/>
    <property type="match status" value="1"/>
</dbReference>
<evidence type="ECO:0000259" key="1">
    <source>
        <dbReference type="Pfam" id="PF01323"/>
    </source>
</evidence>
<dbReference type="OrthoDB" id="9799122at2"/>
<feature type="domain" description="DSBA-like thioredoxin" evidence="1">
    <location>
        <begin position="11"/>
        <end position="210"/>
    </location>
</feature>
<dbReference type="RefSeq" id="WP_134486291.1">
    <property type="nucleotide sequence ID" value="NZ_CP139089.1"/>
</dbReference>
<sequence>MSIEDPSPIAIDLVADIASSECFIGLRLIRAVVGTVPGLSVDIRWRPFQIDPDMPPEGQDRAAYLAEKCGPPGEVHEVLANLSELAREFGLELAYDKIQRQPNTLDAHRLIRFARNFGVEMAIVEALFEAFFLRGQDIGDRGVLAAIAGRKGIDPELVEAFLSGSDDIGAMKQELSGFRALGVEDVPRFIIAGKETITGVKSIEDFADALFRSIEDE</sequence>